<feature type="domain" description="eCIS core" evidence="1">
    <location>
        <begin position="65"/>
        <end position="142"/>
    </location>
</feature>
<reference evidence="3" key="2">
    <citation type="submission" date="2016-04" db="EMBL/GenBank/DDBJ databases">
        <title>First Complete Genome Sequence of a Subdivision 6 Acidobacterium.</title>
        <authorList>
            <person name="Huang S."/>
            <person name="Vieira S."/>
            <person name="Bunk B."/>
            <person name="Riedel T."/>
            <person name="Sproeer C."/>
            <person name="Overmann J."/>
        </authorList>
    </citation>
    <scope>NUCLEOTIDE SEQUENCE [LARGE SCALE GENOMIC DNA]</scope>
    <source>
        <strain evidence="3">DSM 100886 HEG_-6_39</strain>
    </source>
</reference>
<evidence type="ECO:0000259" key="1">
    <source>
        <dbReference type="Pfam" id="PF13699"/>
    </source>
</evidence>
<dbReference type="OrthoDB" id="123555at2"/>
<dbReference type="Proteomes" id="UP000076079">
    <property type="component" value="Chromosome"/>
</dbReference>
<keyword evidence="3" id="KW-1185">Reference proteome</keyword>
<evidence type="ECO:0000313" key="2">
    <source>
        <dbReference type="EMBL" id="AMY08412.1"/>
    </source>
</evidence>
<dbReference type="STRING" id="1855912.LuPra_01612"/>
<dbReference type="InterPro" id="IPR025295">
    <property type="entry name" value="eCIS_core_dom"/>
</dbReference>
<dbReference type="AlphaFoldDB" id="A0A143PIK8"/>
<dbReference type="Pfam" id="PF13699">
    <property type="entry name" value="eCIS_core"/>
    <property type="match status" value="1"/>
</dbReference>
<sequence>MRPFSRLRRPNRLEHDADGMAARALTPVVAPSHVGRAAFGERALPSSSVGTTAFGERALPQSGRPLEPGVRSDFERRFDHDFSQVRVHVDDDLSQTARTLGSRAVAIGTHVGFAPGEYQPRSQSGRALLAHELAHVVQSANGVLASLRSKKDARATLFYEKELQRTNASWGHELLALRPFIALCDAVDQERVAELPARLDALEKAHIAHYPEGHPSSTTVTTLHTRLMLLGQGAPARRFRAWYFRLWHFGQNRSRVRRYFDDEIWLWENTLPELSGRADASAGERNLGVVDAMRTFFTQVLAERDGLDATAVKEDTVRLKGEGGLTDTRFGMESSPIVSIARYHARLEQLAVNTFAAAQQPYQFALEAAIEDLTAGKRAKRLSDVEKRLASALTPMATATASATLDINETVYTKEGNKDVLRQVDRFLEGRAALRRSVKLTSYDAESSTTFPRPSQQLPPQRIVTLRTSQMTALKRIYGLEVDAKTGQPTADARENQAALAALGRKGLRLHSDDDWRQFAKAKFEQNLSATKRADLALDTVIDLLKVYLKAFTVHSPMNIDDFGDNLLTLTFPRALTGQLVHDCGVYALRIAYILSLIRDQPSLKLRLSYIQLPVHVGLIVTGSGLPAYLIHNDTFTRYDPAELTRLRKVWDTLDEKGEQRAKPAAASAKNDEQFLAELAAMEFVPNTDMPFIVTNVPKLGGTSGAADRALLWRSYQGIVRNELFGPPSRDPKDPAYQFHLRYLEVLEDMKAHHNAFVVPYWNGVAHPAWVASRPGLEQAATAIAAAKNPATRKKAEAVFDAEAGRYLRAQRGRVLSVETAYKDVQQKFNPIRTKTATIVHELQTRPKIVAPRAGQASGDRLQETFKELAQPLWARESIEHFSQIGLRSVTPPPAFGDRKNQMDIVD</sequence>
<name>A0A143PIK8_LUTPR</name>
<dbReference type="PATRIC" id="fig|1813736.3.peg.1672"/>
<dbReference type="KEGG" id="abac:LuPra_01612"/>
<accession>A0A143PIK8</accession>
<organism evidence="2 3">
    <name type="scientific">Luteitalea pratensis</name>
    <dbReference type="NCBI Taxonomy" id="1855912"/>
    <lineage>
        <taxon>Bacteria</taxon>
        <taxon>Pseudomonadati</taxon>
        <taxon>Acidobacteriota</taxon>
        <taxon>Vicinamibacteria</taxon>
        <taxon>Vicinamibacterales</taxon>
        <taxon>Vicinamibacteraceae</taxon>
        <taxon>Luteitalea</taxon>
    </lineage>
</organism>
<gene>
    <name evidence="2" type="ORF">LuPra_01612</name>
</gene>
<reference evidence="2 3" key="1">
    <citation type="journal article" date="2016" name="Genome Announc.">
        <title>First Complete Genome Sequence of a Subdivision 6 Acidobacterium Strain.</title>
        <authorList>
            <person name="Huang S."/>
            <person name="Vieira S."/>
            <person name="Bunk B."/>
            <person name="Riedel T."/>
            <person name="Sproer C."/>
            <person name="Overmann J."/>
        </authorList>
    </citation>
    <scope>NUCLEOTIDE SEQUENCE [LARGE SCALE GENOMIC DNA]</scope>
    <source>
        <strain evidence="3">DSM 100886 HEG_-6_39</strain>
    </source>
</reference>
<evidence type="ECO:0000313" key="3">
    <source>
        <dbReference type="Proteomes" id="UP000076079"/>
    </source>
</evidence>
<dbReference type="EMBL" id="CP015136">
    <property type="protein sequence ID" value="AMY08412.1"/>
    <property type="molecule type" value="Genomic_DNA"/>
</dbReference>
<dbReference type="RefSeq" id="WP_110170260.1">
    <property type="nucleotide sequence ID" value="NZ_CP015136.1"/>
</dbReference>
<proteinExistence type="predicted"/>
<protein>
    <recommendedName>
        <fullName evidence="1">eCIS core domain-containing protein</fullName>
    </recommendedName>
</protein>